<dbReference type="Pfam" id="PF07411">
    <property type="entry name" value="DUF1508"/>
    <property type="match status" value="2"/>
</dbReference>
<dbReference type="InterPro" id="IPR036913">
    <property type="entry name" value="YegP-like_sf"/>
</dbReference>
<protein>
    <submittedName>
        <fullName evidence="4">DUF1508 domain-containing protein</fullName>
    </submittedName>
</protein>
<evidence type="ECO:0000313" key="3">
    <source>
        <dbReference type="EMBL" id="AWV08286.1"/>
    </source>
</evidence>
<dbReference type="InterPro" id="IPR051141">
    <property type="entry name" value="UPF0339_domain"/>
</dbReference>
<dbReference type="InterPro" id="IPR010879">
    <property type="entry name" value="DUF1508"/>
</dbReference>
<evidence type="ECO:0000313" key="5">
    <source>
        <dbReference type="Proteomes" id="UP000249447"/>
    </source>
</evidence>
<organism evidence="3 5">
    <name type="scientific">Marilutibacter maris</name>
    <dbReference type="NCBI Taxonomy" id="1605891"/>
    <lineage>
        <taxon>Bacteria</taxon>
        <taxon>Pseudomonadati</taxon>
        <taxon>Pseudomonadota</taxon>
        <taxon>Gammaproteobacteria</taxon>
        <taxon>Lysobacterales</taxon>
        <taxon>Lysobacteraceae</taxon>
        <taxon>Marilutibacter</taxon>
    </lineage>
</organism>
<dbReference type="EMBL" id="VICD02000048">
    <property type="protein sequence ID" value="KAB8198168.1"/>
    <property type="molecule type" value="Genomic_DNA"/>
</dbReference>
<evidence type="ECO:0000256" key="1">
    <source>
        <dbReference type="ARBA" id="ARBA00007576"/>
    </source>
</evidence>
<feature type="domain" description="DUF1508" evidence="2">
    <location>
        <begin position="12"/>
        <end position="55"/>
    </location>
</feature>
<sequence>MAGRFEITTRSTGEFQFNLLAGNGQVILSSEGYTAKAACRNGIDLVKRYSEHDEFFERLTTSDGRPYFNLRAGNGEVIGHSQPYSSPTARNNGIDAVMVNAPSARVVDKTLS</sequence>
<dbReference type="KEGG" id="lmb:C9I47_2609"/>
<proteinExistence type="inferred from homology"/>
<name>A0A2U9T690_9GAMM</name>
<dbReference type="Proteomes" id="UP000320431">
    <property type="component" value="Unassembled WGS sequence"/>
</dbReference>
<keyword evidence="5" id="KW-1185">Reference proteome</keyword>
<reference evidence="4 6" key="2">
    <citation type="submission" date="2019-10" db="EMBL/GenBank/DDBJ databases">
        <title>Lysobacter alkalisoli sp. nov., isolated from saline-alkaline soil.</title>
        <authorList>
            <person name="Sun J.-Q."/>
        </authorList>
    </citation>
    <scope>NUCLEOTIDE SEQUENCE [LARGE SCALE GENOMIC DNA]</scope>
    <source>
        <strain evidence="4 6">KCTC 42381</strain>
    </source>
</reference>
<evidence type="ECO:0000259" key="2">
    <source>
        <dbReference type="Pfam" id="PF07411"/>
    </source>
</evidence>
<accession>A0A2U9T690</accession>
<dbReference type="PANTHER" id="PTHR40606">
    <property type="match status" value="1"/>
</dbReference>
<dbReference type="Proteomes" id="UP000249447">
    <property type="component" value="Chromosome"/>
</dbReference>
<dbReference type="PANTHER" id="PTHR40606:SF1">
    <property type="entry name" value="UPF0339 PROTEIN YEGP"/>
    <property type="match status" value="1"/>
</dbReference>
<dbReference type="OrthoDB" id="9802792at2"/>
<dbReference type="Gene3D" id="2.30.29.80">
    <property type="match status" value="1"/>
</dbReference>
<gene>
    <name evidence="3" type="ORF">C9I47_2609</name>
    <name evidence="4" type="ORF">FKV24_003455</name>
</gene>
<dbReference type="EMBL" id="CP029843">
    <property type="protein sequence ID" value="AWV08286.1"/>
    <property type="molecule type" value="Genomic_DNA"/>
</dbReference>
<feature type="domain" description="DUF1508" evidence="2">
    <location>
        <begin position="62"/>
        <end position="108"/>
    </location>
</feature>
<evidence type="ECO:0000313" key="6">
    <source>
        <dbReference type="Proteomes" id="UP000320431"/>
    </source>
</evidence>
<reference evidence="3 5" key="1">
    <citation type="submission" date="2018-05" db="EMBL/GenBank/DDBJ databases">
        <title>The complete genome of Lysobacter maris HZ9B, a marine bacterium antagonistic against terrestrial plant pathogens.</title>
        <authorList>
            <person name="Zhang X.-Q."/>
        </authorList>
    </citation>
    <scope>NUCLEOTIDE SEQUENCE [LARGE SCALE GENOMIC DNA]</scope>
    <source>
        <strain evidence="3 5">HZ9B</strain>
    </source>
</reference>
<dbReference type="AlphaFoldDB" id="A0A2U9T690"/>
<comment type="similarity">
    <text evidence="1">Belongs to the UPF0339 family. Duplicated subfamily.</text>
</comment>
<dbReference type="SUPFAM" id="SSF160113">
    <property type="entry name" value="YegP-like"/>
    <property type="match status" value="2"/>
</dbReference>
<dbReference type="RefSeq" id="WP_111267325.1">
    <property type="nucleotide sequence ID" value="NZ_CP029843.1"/>
</dbReference>
<evidence type="ECO:0000313" key="4">
    <source>
        <dbReference type="EMBL" id="KAB8198168.1"/>
    </source>
</evidence>